<evidence type="ECO:0000256" key="2">
    <source>
        <dbReference type="ARBA" id="ARBA00023125"/>
    </source>
</evidence>
<reference evidence="6 7" key="1">
    <citation type="submission" date="2018-06" db="EMBL/GenBank/DDBJ databases">
        <authorList>
            <consortium name="Pathogen Informatics"/>
            <person name="Doyle S."/>
        </authorList>
    </citation>
    <scope>NUCLEOTIDE SEQUENCE [LARGE SCALE GENOMIC DNA]</scope>
    <source>
        <strain evidence="6 7">NCTC7807</strain>
    </source>
</reference>
<evidence type="ECO:0000256" key="3">
    <source>
        <dbReference type="ARBA" id="ARBA00023163"/>
    </source>
</evidence>
<dbReference type="EMBL" id="UHID01000006">
    <property type="protein sequence ID" value="SUP57187.1"/>
    <property type="molecule type" value="Genomic_DNA"/>
</dbReference>
<dbReference type="Pfam" id="PF12802">
    <property type="entry name" value="MarR_2"/>
    <property type="match status" value="1"/>
</dbReference>
<keyword evidence="3" id="KW-0804">Transcription</keyword>
<feature type="domain" description="HTH marR-type" evidence="5">
    <location>
        <begin position="44"/>
        <end position="103"/>
    </location>
</feature>
<dbReference type="SUPFAM" id="SSF46785">
    <property type="entry name" value="Winged helix' DNA-binding domain"/>
    <property type="match status" value="1"/>
</dbReference>
<keyword evidence="2" id="KW-0238">DNA-binding</keyword>
<dbReference type="Proteomes" id="UP000254150">
    <property type="component" value="Unassembled WGS sequence"/>
</dbReference>
<dbReference type="InterPro" id="IPR000835">
    <property type="entry name" value="HTH_MarR-typ"/>
</dbReference>
<protein>
    <submittedName>
        <fullName evidence="6">Transcriptional regulator TrmB</fullName>
    </submittedName>
</protein>
<dbReference type="PANTHER" id="PTHR38465:SF2">
    <property type="entry name" value="HTH-TYPE TRANSCRIPTIONAL REGULATOR MMPR5"/>
    <property type="match status" value="1"/>
</dbReference>
<accession>A0A380NZX5</accession>
<dbReference type="GO" id="GO:0003700">
    <property type="term" value="F:DNA-binding transcription factor activity"/>
    <property type="evidence" value="ECO:0007669"/>
    <property type="project" value="InterPro"/>
</dbReference>
<evidence type="ECO:0000313" key="7">
    <source>
        <dbReference type="Proteomes" id="UP000254150"/>
    </source>
</evidence>
<dbReference type="Gene3D" id="1.10.10.10">
    <property type="entry name" value="Winged helix-like DNA-binding domain superfamily/Winged helix DNA-binding domain"/>
    <property type="match status" value="1"/>
</dbReference>
<evidence type="ECO:0000256" key="4">
    <source>
        <dbReference type="SAM" id="MobiDB-lite"/>
    </source>
</evidence>
<keyword evidence="1" id="KW-0805">Transcription regulation</keyword>
<evidence type="ECO:0000259" key="5">
    <source>
        <dbReference type="Pfam" id="PF12802"/>
    </source>
</evidence>
<gene>
    <name evidence="6" type="ORF">NCTC7807_03039</name>
</gene>
<dbReference type="InterPro" id="IPR052362">
    <property type="entry name" value="HTH-GbsR_regulator"/>
</dbReference>
<name>A0A380NZX5_STRGR</name>
<evidence type="ECO:0000256" key="1">
    <source>
        <dbReference type="ARBA" id="ARBA00023015"/>
    </source>
</evidence>
<dbReference type="RefSeq" id="WP_100452138.1">
    <property type="nucleotide sequence ID" value="NZ_UHID01000006.1"/>
</dbReference>
<sequence length="188" mass="20812">MPQADRATGDPNEATRDGGPAAAPDEERLSLFVERFAADMVEAGMPRMAARVFGALLSSPEGVLTSAQLSGQLRISPAAVSGAIGYLVGITLVRREREPGSRRDRYRLHPDQWYEALTSRDARLVRWSDTLRDGIAMLGPGTPPARRMAETLEFFDFMRREMESLLSRWRAHREEVFGPAGPRPTDSA</sequence>
<dbReference type="GO" id="GO:0003677">
    <property type="term" value="F:DNA binding"/>
    <property type="evidence" value="ECO:0007669"/>
    <property type="project" value="UniProtKB-KW"/>
</dbReference>
<dbReference type="AlphaFoldDB" id="A0A380NZX5"/>
<feature type="region of interest" description="Disordered" evidence="4">
    <location>
        <begin position="1"/>
        <end position="24"/>
    </location>
</feature>
<dbReference type="InterPro" id="IPR036390">
    <property type="entry name" value="WH_DNA-bd_sf"/>
</dbReference>
<organism evidence="6 7">
    <name type="scientific">Streptomyces griseus</name>
    <dbReference type="NCBI Taxonomy" id="1911"/>
    <lineage>
        <taxon>Bacteria</taxon>
        <taxon>Bacillati</taxon>
        <taxon>Actinomycetota</taxon>
        <taxon>Actinomycetes</taxon>
        <taxon>Kitasatosporales</taxon>
        <taxon>Streptomycetaceae</taxon>
        <taxon>Streptomyces</taxon>
    </lineage>
</organism>
<dbReference type="PANTHER" id="PTHR38465">
    <property type="entry name" value="HTH-TYPE TRANSCRIPTIONAL REGULATOR MJ1563-RELATED"/>
    <property type="match status" value="1"/>
</dbReference>
<dbReference type="InterPro" id="IPR036388">
    <property type="entry name" value="WH-like_DNA-bd_sf"/>
</dbReference>
<proteinExistence type="predicted"/>
<evidence type="ECO:0000313" key="6">
    <source>
        <dbReference type="EMBL" id="SUP57187.1"/>
    </source>
</evidence>